<dbReference type="InterPro" id="IPR037055">
    <property type="entry name" value="MHC_I-like_Ag-recog_sf"/>
</dbReference>
<dbReference type="PANTHER" id="PTHR16675:SF193">
    <property type="entry name" value="LOC571647 PROTEIN-RELATED"/>
    <property type="match status" value="1"/>
</dbReference>
<keyword evidence="2" id="KW-0472">Membrane</keyword>
<keyword evidence="2" id="KW-1133">Transmembrane helix</keyword>
<dbReference type="GO" id="GO:0009897">
    <property type="term" value="C:external side of plasma membrane"/>
    <property type="evidence" value="ECO:0007669"/>
    <property type="project" value="TreeGrafter"/>
</dbReference>
<dbReference type="Gene3D" id="2.60.40.10">
    <property type="entry name" value="Immunoglobulins"/>
    <property type="match status" value="1"/>
</dbReference>
<dbReference type="AlphaFoldDB" id="A0A671MJF2"/>
<keyword evidence="1" id="KW-0325">Glycoprotein</keyword>
<dbReference type="SMART" id="SM00407">
    <property type="entry name" value="IGc1"/>
    <property type="match status" value="1"/>
</dbReference>
<reference evidence="4" key="2">
    <citation type="submission" date="2025-09" db="UniProtKB">
        <authorList>
            <consortium name="Ensembl"/>
        </authorList>
    </citation>
    <scope>IDENTIFICATION</scope>
</reference>
<dbReference type="InterPro" id="IPR011161">
    <property type="entry name" value="MHC_I-like_Ag-recog"/>
</dbReference>
<dbReference type="InterPro" id="IPR050208">
    <property type="entry name" value="MHC_class-I_related"/>
</dbReference>
<dbReference type="Pfam" id="PF00129">
    <property type="entry name" value="MHC_I"/>
    <property type="match status" value="1"/>
</dbReference>
<dbReference type="Proteomes" id="UP000472260">
    <property type="component" value="Unassembled WGS sequence"/>
</dbReference>
<dbReference type="GO" id="GO:0006955">
    <property type="term" value="P:immune response"/>
    <property type="evidence" value="ECO:0007669"/>
    <property type="project" value="TreeGrafter"/>
</dbReference>
<keyword evidence="2" id="KW-0812">Transmembrane</keyword>
<feature type="transmembrane region" description="Helical" evidence="2">
    <location>
        <begin position="306"/>
        <end position="330"/>
    </location>
</feature>
<dbReference type="SUPFAM" id="SSF54452">
    <property type="entry name" value="MHC antigen-recognition domain"/>
    <property type="match status" value="1"/>
</dbReference>
<protein>
    <recommendedName>
        <fullName evidence="3">Immunoglobulin C1-set domain-containing protein</fullName>
    </recommendedName>
</protein>
<dbReference type="InterPro" id="IPR011162">
    <property type="entry name" value="MHC_I/II-like_Ag-recog"/>
</dbReference>
<dbReference type="Gene3D" id="3.30.500.10">
    <property type="entry name" value="MHC class I-like antigen recognition-like"/>
    <property type="match status" value="1"/>
</dbReference>
<evidence type="ECO:0000313" key="5">
    <source>
        <dbReference type="Proteomes" id="UP000472260"/>
    </source>
</evidence>
<dbReference type="Ensembl" id="ENSSANT00000032704.1">
    <property type="protein sequence ID" value="ENSSANP00000030728.1"/>
    <property type="gene ID" value="ENSSANG00000015697.1"/>
</dbReference>
<dbReference type="PANTHER" id="PTHR16675">
    <property type="entry name" value="MHC CLASS I-RELATED"/>
    <property type="match status" value="1"/>
</dbReference>
<dbReference type="SUPFAM" id="SSF48726">
    <property type="entry name" value="Immunoglobulin"/>
    <property type="match status" value="1"/>
</dbReference>
<evidence type="ECO:0000256" key="1">
    <source>
        <dbReference type="ARBA" id="ARBA00023180"/>
    </source>
</evidence>
<reference evidence="4" key="1">
    <citation type="submission" date="2025-08" db="UniProtKB">
        <authorList>
            <consortium name="Ensembl"/>
        </authorList>
    </citation>
    <scope>IDENTIFICATION</scope>
</reference>
<dbReference type="InterPro" id="IPR013783">
    <property type="entry name" value="Ig-like_fold"/>
</dbReference>
<organism evidence="4 5">
    <name type="scientific">Sinocyclocheilus anshuiensis</name>
    <dbReference type="NCBI Taxonomy" id="1608454"/>
    <lineage>
        <taxon>Eukaryota</taxon>
        <taxon>Metazoa</taxon>
        <taxon>Chordata</taxon>
        <taxon>Craniata</taxon>
        <taxon>Vertebrata</taxon>
        <taxon>Euteleostomi</taxon>
        <taxon>Actinopterygii</taxon>
        <taxon>Neopterygii</taxon>
        <taxon>Teleostei</taxon>
        <taxon>Ostariophysi</taxon>
        <taxon>Cypriniformes</taxon>
        <taxon>Cyprinidae</taxon>
        <taxon>Cyprininae</taxon>
        <taxon>Sinocyclocheilus</taxon>
    </lineage>
</organism>
<feature type="domain" description="Immunoglobulin C1-set" evidence="3">
    <location>
        <begin position="220"/>
        <end position="290"/>
    </location>
</feature>
<accession>A0A671MJF2</accession>
<feature type="transmembrane region" description="Helical" evidence="2">
    <location>
        <begin position="6"/>
        <end position="25"/>
    </location>
</feature>
<keyword evidence="5" id="KW-1185">Reference proteome</keyword>
<sequence>MTDSLDLTLVFTLTVTSFLFCYNFSSARHHLLYFYTALTKPDGFSGPVFSAVGVCEDRRISRYSNEEQTWKRDCLDAEIWRNTKEPRDPRDWFLHQVNALANCTNSICDGLHTLQRRVGCEVEKCPDGSVIHVNAFDEYGYDGEQFIAFNSATMQWIEKTPKAKETRMKWNNQRVRRQVLQMVLKNCMNWISTFNDSVRGMHSSPVLHMFASVAPRDQSKQILTCLATGFYPKLIEMNITLNNITLQPFSSSEVRPNDDQTFQIRTSVKIHRDEKRGYECRVLQSNRTYTTSWGKYDHITSQKHHYLLEGLIAVAVVFAVAVLLIMLLIYKGINGEFILIKGIKCHISRCVALDLM</sequence>
<evidence type="ECO:0000259" key="3">
    <source>
        <dbReference type="SMART" id="SM00407"/>
    </source>
</evidence>
<proteinExistence type="predicted"/>
<evidence type="ECO:0000256" key="2">
    <source>
        <dbReference type="SAM" id="Phobius"/>
    </source>
</evidence>
<evidence type="ECO:0000313" key="4">
    <source>
        <dbReference type="Ensembl" id="ENSSANP00000030728.1"/>
    </source>
</evidence>
<dbReference type="InterPro" id="IPR003597">
    <property type="entry name" value="Ig_C1-set"/>
</dbReference>
<dbReference type="Pfam" id="PF07654">
    <property type="entry name" value="C1-set"/>
    <property type="match status" value="1"/>
</dbReference>
<dbReference type="InterPro" id="IPR036179">
    <property type="entry name" value="Ig-like_dom_sf"/>
</dbReference>
<dbReference type="GO" id="GO:0005615">
    <property type="term" value="C:extracellular space"/>
    <property type="evidence" value="ECO:0007669"/>
    <property type="project" value="TreeGrafter"/>
</dbReference>
<name>A0A671MJF2_9TELE</name>